<keyword evidence="2" id="KW-1185">Reference proteome</keyword>
<proteinExistence type="predicted"/>
<name>A0A4R2T1M1_9PAST</name>
<evidence type="ECO:0000313" key="1">
    <source>
        <dbReference type="EMBL" id="TCP95251.1"/>
    </source>
</evidence>
<accession>A0A4R2T1M1</accession>
<evidence type="ECO:0000313" key="2">
    <source>
        <dbReference type="Proteomes" id="UP000295763"/>
    </source>
</evidence>
<organism evidence="1 2">
    <name type="scientific">Cricetibacter osteomyelitidis</name>
    <dbReference type="NCBI Taxonomy" id="1521931"/>
    <lineage>
        <taxon>Bacteria</taxon>
        <taxon>Pseudomonadati</taxon>
        <taxon>Pseudomonadota</taxon>
        <taxon>Gammaproteobacteria</taxon>
        <taxon>Pasteurellales</taxon>
        <taxon>Pasteurellaceae</taxon>
        <taxon>Cricetibacter</taxon>
    </lineage>
</organism>
<dbReference type="AlphaFoldDB" id="A0A4R2T1M1"/>
<sequence>MFFNRLSFIEEVFPLPPKPIFLSQGKPQAAGLTCINIIPIKWSWKKSGWRISLKVRSKNEEFYCLICLFIIANSPEKLSKFFGYDERIIHAFGSGYDDSFYYYQLKALPEDILPAPIMLTNWEIDGFKEQKWLETRENLAGYVLQTYPHLVAQEKLGELLDYLNEAYKKNYQARDAIMKYAVAKLVAKAKQYDFEMAEMRLTQQFNELANVANQLWSDIVEE</sequence>
<reference evidence="1 2" key="1">
    <citation type="submission" date="2019-03" db="EMBL/GenBank/DDBJ databases">
        <title>Genomic Encyclopedia of Type Strains, Phase IV (KMG-IV): sequencing the most valuable type-strain genomes for metagenomic binning, comparative biology and taxonomic classification.</title>
        <authorList>
            <person name="Goeker M."/>
        </authorList>
    </citation>
    <scope>NUCLEOTIDE SEQUENCE [LARGE SCALE GENOMIC DNA]</scope>
    <source>
        <strain evidence="1 2">DSM 28404</strain>
    </source>
</reference>
<gene>
    <name evidence="1" type="ORF">EDC44_11082</name>
</gene>
<comment type="caution">
    <text evidence="1">The sequence shown here is derived from an EMBL/GenBank/DDBJ whole genome shotgun (WGS) entry which is preliminary data.</text>
</comment>
<dbReference type="Proteomes" id="UP000295763">
    <property type="component" value="Unassembled WGS sequence"/>
</dbReference>
<protein>
    <submittedName>
        <fullName evidence="1">Uncharacterized protein</fullName>
    </submittedName>
</protein>
<dbReference type="EMBL" id="SLYB01000010">
    <property type="protein sequence ID" value="TCP95251.1"/>
    <property type="molecule type" value="Genomic_DNA"/>
</dbReference>